<proteinExistence type="predicted"/>
<name>A0A514Z875_9LACT</name>
<keyword evidence="5" id="KW-1185">Reference proteome</keyword>
<evidence type="ECO:0000313" key="4">
    <source>
        <dbReference type="EMBL" id="QDK70717.1"/>
    </source>
</evidence>
<feature type="domain" description="WxL Interacting Protein host binding" evidence="3">
    <location>
        <begin position="168"/>
        <end position="332"/>
    </location>
</feature>
<dbReference type="Proteomes" id="UP000315128">
    <property type="component" value="Chromosome"/>
</dbReference>
<dbReference type="AlphaFoldDB" id="A0A514Z875"/>
<dbReference type="RefSeq" id="WP_142766304.1">
    <property type="nucleotide sequence ID" value="NZ_CP041356.1"/>
</dbReference>
<sequence>MKWKTIKHVTIAFSISLFIGLTAHVVYAEESSGFSVTPVLEENQIEAGLGYFNLLLKPEQKQTLKFNITNNGKTPVEVETSFGTAFTGDLGNVLYTPNKIKPVSSLKINIKDYVKLPKTVTVPAHGKTVVSAEVTMPHETFKGVIAGGFNFNEKENGANTKGSEGAKSGASITNRYTYVIGLVLQNSKDKVDPALSLGTVTPSQVNGRNVISANLKNSAMTYLLDMNIDVEVTKLNDSSIKYSFDNATLKMAPNSNFNLGIPVSIQGALKNGQSSVPLKAGKYQLEMTVYGNKNTNGKYQSMVEGQITKYDYKWTFSKEFEITGNQAKTLNEKDVTIDHVKETPWMLYGLGLVILALTIIIFILVYKSRKKKQEIES</sequence>
<evidence type="ECO:0000313" key="5">
    <source>
        <dbReference type="Proteomes" id="UP000315128"/>
    </source>
</evidence>
<feature type="domain" description="WxL Interacting Protein peptidoglycan binding" evidence="2">
    <location>
        <begin position="34"/>
        <end position="152"/>
    </location>
</feature>
<dbReference type="InterPro" id="IPR021759">
    <property type="entry name" value="WxLIP_HBD"/>
</dbReference>
<gene>
    <name evidence="4" type="ORF">FLP15_05570</name>
</gene>
<keyword evidence="1" id="KW-0812">Transmembrane</keyword>
<evidence type="ECO:0000256" key="1">
    <source>
        <dbReference type="SAM" id="Phobius"/>
    </source>
</evidence>
<accession>A0A514Z875</accession>
<dbReference type="InterPro" id="IPR010317">
    <property type="entry name" value="WxLIP_PGBD"/>
</dbReference>
<reference evidence="4 5" key="1">
    <citation type="submission" date="2019-07" db="EMBL/GenBank/DDBJ databases">
        <title>Genome sequencing of KACC 19320.</title>
        <authorList>
            <person name="Heo J."/>
            <person name="Kim S.-J."/>
            <person name="Kim J.-S."/>
            <person name="Hong S.-B."/>
            <person name="Kwon S.-W."/>
        </authorList>
    </citation>
    <scope>NUCLEOTIDE SEQUENCE [LARGE SCALE GENOMIC DNA]</scope>
    <source>
        <strain evidence="4 5">KACC 19320</strain>
    </source>
</reference>
<dbReference type="Pfam" id="PF06030">
    <property type="entry name" value="WxLIP_PGBD"/>
    <property type="match status" value="1"/>
</dbReference>
<feature type="transmembrane region" description="Helical" evidence="1">
    <location>
        <begin position="345"/>
        <end position="366"/>
    </location>
</feature>
<keyword evidence="1" id="KW-0472">Membrane</keyword>
<dbReference type="EMBL" id="CP041356">
    <property type="protein sequence ID" value="QDK70717.1"/>
    <property type="molecule type" value="Genomic_DNA"/>
</dbReference>
<evidence type="ECO:0000259" key="3">
    <source>
        <dbReference type="Pfam" id="PF11797"/>
    </source>
</evidence>
<organism evidence="4 5">
    <name type="scientific">Lactococcus protaetiae</name>
    <dbReference type="NCBI Taxonomy" id="2592653"/>
    <lineage>
        <taxon>Bacteria</taxon>
        <taxon>Bacillati</taxon>
        <taxon>Bacillota</taxon>
        <taxon>Bacilli</taxon>
        <taxon>Lactobacillales</taxon>
        <taxon>Streptococcaceae</taxon>
        <taxon>Lactococcus</taxon>
    </lineage>
</organism>
<dbReference type="Pfam" id="PF11797">
    <property type="entry name" value="WxLIP_HBD"/>
    <property type="match status" value="1"/>
</dbReference>
<evidence type="ECO:0000259" key="2">
    <source>
        <dbReference type="Pfam" id="PF06030"/>
    </source>
</evidence>
<dbReference type="OrthoDB" id="2148359at2"/>
<keyword evidence="1" id="KW-1133">Transmembrane helix</keyword>
<protein>
    <submittedName>
        <fullName evidence="4">DUF916 and DUF3324 domain-containing protein</fullName>
    </submittedName>
</protein>
<dbReference type="KEGG" id="lack:FLP15_05570"/>